<sequence>MTRPVLGSPPPVSRKSGRDTAASKPDQSQQPTELLWWTLELHLINPYLLLRNTSATPDFAIIDTTLL</sequence>
<dbReference type="EMBL" id="NKCL01000454">
    <property type="protein sequence ID" value="RSL69619.1"/>
    <property type="molecule type" value="Genomic_DNA"/>
</dbReference>
<reference evidence="2 3" key="1">
    <citation type="submission" date="2017-06" db="EMBL/GenBank/DDBJ databases">
        <title>Comparative genomic analysis of Ambrosia Fusariam Clade fungi.</title>
        <authorList>
            <person name="Stajich J.E."/>
            <person name="Carrillo J."/>
            <person name="Kijimoto T."/>
            <person name="Eskalen A."/>
            <person name="O'Donnell K."/>
            <person name="Kasson M."/>
        </authorList>
    </citation>
    <scope>NUCLEOTIDE SEQUENCE [LARGE SCALE GENOMIC DNA]</scope>
    <source>
        <strain evidence="2 3">NRRL62606</strain>
    </source>
</reference>
<name>A0A428QWE1_9HYPO</name>
<proteinExistence type="predicted"/>
<organism evidence="2 3">
    <name type="scientific">Fusarium floridanum</name>
    <dbReference type="NCBI Taxonomy" id="1325733"/>
    <lineage>
        <taxon>Eukaryota</taxon>
        <taxon>Fungi</taxon>
        <taxon>Dikarya</taxon>
        <taxon>Ascomycota</taxon>
        <taxon>Pezizomycotina</taxon>
        <taxon>Sordariomycetes</taxon>
        <taxon>Hypocreomycetidae</taxon>
        <taxon>Hypocreales</taxon>
        <taxon>Nectriaceae</taxon>
        <taxon>Fusarium</taxon>
        <taxon>Fusarium solani species complex</taxon>
    </lineage>
</organism>
<keyword evidence="3" id="KW-1185">Reference proteome</keyword>
<evidence type="ECO:0000313" key="2">
    <source>
        <dbReference type="EMBL" id="RSL69619.1"/>
    </source>
</evidence>
<comment type="caution">
    <text evidence="2">The sequence shown here is derived from an EMBL/GenBank/DDBJ whole genome shotgun (WGS) entry which is preliminary data.</text>
</comment>
<dbReference type="Proteomes" id="UP000287972">
    <property type="component" value="Unassembled WGS sequence"/>
</dbReference>
<evidence type="ECO:0000256" key="1">
    <source>
        <dbReference type="SAM" id="MobiDB-lite"/>
    </source>
</evidence>
<evidence type="ECO:0000313" key="3">
    <source>
        <dbReference type="Proteomes" id="UP000287972"/>
    </source>
</evidence>
<accession>A0A428QWE1</accession>
<protein>
    <submittedName>
        <fullName evidence="2">Uncharacterized protein</fullName>
    </submittedName>
</protein>
<feature type="region of interest" description="Disordered" evidence="1">
    <location>
        <begin position="1"/>
        <end position="30"/>
    </location>
</feature>
<dbReference type="AlphaFoldDB" id="A0A428QWE1"/>
<gene>
    <name evidence="2" type="ORF">CEP51_012306</name>
</gene>